<dbReference type="AlphaFoldDB" id="A0A9W2ZMD6"/>
<reference evidence="3" key="1">
    <citation type="submission" date="2025-08" db="UniProtKB">
        <authorList>
            <consortium name="RefSeq"/>
        </authorList>
    </citation>
    <scope>IDENTIFICATION</scope>
</reference>
<dbReference type="OrthoDB" id="10618807at2759"/>
<keyword evidence="1" id="KW-0175">Coiled coil</keyword>
<evidence type="ECO:0000256" key="1">
    <source>
        <dbReference type="SAM" id="Coils"/>
    </source>
</evidence>
<dbReference type="OMA" id="PSKICMS"/>
<sequence length="259" mass="30347">MVRYLYKEKLQMADKAEIVALKEEGRLLELEGAELRKYVQERLIEREKLVKKKEIEKENLAMEKEIEKEKLAMGKGREKEKLVMEKEIEKEKLAMEKEREKEKLTIDKDKLAMDKEIEKEKLAISKEKLVTDKEIEKEKLAMEKEMLAIEKEKLEIKKGKAKDEGTGKKNDVSGNKLAKYKGTMFDENKIDIDIFLKKFEIEMKELAFPEDKWTFLLSKSFAAEVPSKICMSQNNYQIVKEQLLRTFRGCYGCSAARCA</sequence>
<name>A0A9W2ZMD6_BIOGL</name>
<organism evidence="2 3">
    <name type="scientific">Biomphalaria glabrata</name>
    <name type="common">Bloodfluke planorb</name>
    <name type="synonym">Freshwater snail</name>
    <dbReference type="NCBI Taxonomy" id="6526"/>
    <lineage>
        <taxon>Eukaryota</taxon>
        <taxon>Metazoa</taxon>
        <taxon>Spiralia</taxon>
        <taxon>Lophotrochozoa</taxon>
        <taxon>Mollusca</taxon>
        <taxon>Gastropoda</taxon>
        <taxon>Heterobranchia</taxon>
        <taxon>Euthyneura</taxon>
        <taxon>Panpulmonata</taxon>
        <taxon>Hygrophila</taxon>
        <taxon>Lymnaeoidea</taxon>
        <taxon>Planorbidae</taxon>
        <taxon>Biomphalaria</taxon>
    </lineage>
</organism>
<dbReference type="Proteomes" id="UP001165740">
    <property type="component" value="Chromosome 2"/>
</dbReference>
<accession>A0A9W2ZMD6</accession>
<proteinExistence type="predicted"/>
<dbReference type="RefSeq" id="XP_055876116.1">
    <property type="nucleotide sequence ID" value="XM_056020141.1"/>
</dbReference>
<feature type="coiled-coil region" evidence="1">
    <location>
        <begin position="50"/>
        <end position="164"/>
    </location>
</feature>
<protein>
    <submittedName>
        <fullName evidence="3">Uncharacterized abhydrolase domain-containing protein DDB_G0269086-like</fullName>
    </submittedName>
</protein>
<keyword evidence="2" id="KW-1185">Reference proteome</keyword>
<gene>
    <name evidence="3" type="primary">LOC129924574</name>
</gene>
<evidence type="ECO:0000313" key="3">
    <source>
        <dbReference type="RefSeq" id="XP_055876116.1"/>
    </source>
</evidence>
<dbReference type="GeneID" id="129924574"/>
<evidence type="ECO:0000313" key="2">
    <source>
        <dbReference type="Proteomes" id="UP001165740"/>
    </source>
</evidence>